<dbReference type="Proteomes" id="UP001590951">
    <property type="component" value="Unassembled WGS sequence"/>
</dbReference>
<proteinExistence type="inferred from homology"/>
<keyword evidence="9" id="KW-1185">Reference proteome</keyword>
<dbReference type="PIRSF" id="PIRSF037207">
    <property type="entry name" value="ATE1_euk"/>
    <property type="match status" value="1"/>
</dbReference>
<comment type="function">
    <text evidence="5">Involved in the post-translational conjugation of arginine to the N-terminal aspartate or glutamate of a protein. This arginylation is required for degradation of the protein via the ubiquitin pathway.</text>
</comment>
<comment type="caution">
    <text evidence="8">The sequence shown here is derived from an EMBL/GenBank/DDBJ whole genome shotgun (WGS) entry which is preliminary data.</text>
</comment>
<dbReference type="InterPro" id="IPR007472">
    <property type="entry name" value="N-end_Aminoacyl_Trfase_C"/>
</dbReference>
<comment type="catalytic activity">
    <reaction evidence="5">
        <text>an N-terminal L-alpha-aminoacyl-[protein] + L-arginyl-tRNA(Arg) = an N-terminal L-arginyl-L-aminoacyl-[protein] + tRNA(Arg) + H(+)</text>
        <dbReference type="Rhea" id="RHEA:10208"/>
        <dbReference type="Rhea" id="RHEA-COMP:9658"/>
        <dbReference type="Rhea" id="RHEA-COMP:9673"/>
        <dbReference type="Rhea" id="RHEA-COMP:10636"/>
        <dbReference type="Rhea" id="RHEA-COMP:10638"/>
        <dbReference type="ChEBI" id="CHEBI:15378"/>
        <dbReference type="ChEBI" id="CHEBI:78442"/>
        <dbReference type="ChEBI" id="CHEBI:78513"/>
        <dbReference type="ChEBI" id="CHEBI:78597"/>
        <dbReference type="ChEBI" id="CHEBI:83562"/>
        <dbReference type="EC" id="2.3.2.8"/>
    </reaction>
</comment>
<evidence type="ECO:0000256" key="1">
    <source>
        <dbReference type="ARBA" id="ARBA00009991"/>
    </source>
</evidence>
<keyword evidence="3 5" id="KW-0833">Ubl conjugation pathway</keyword>
<organism evidence="8 9">
    <name type="scientific">Lepraria finkii</name>
    <dbReference type="NCBI Taxonomy" id="1340010"/>
    <lineage>
        <taxon>Eukaryota</taxon>
        <taxon>Fungi</taxon>
        <taxon>Dikarya</taxon>
        <taxon>Ascomycota</taxon>
        <taxon>Pezizomycotina</taxon>
        <taxon>Lecanoromycetes</taxon>
        <taxon>OSLEUM clade</taxon>
        <taxon>Lecanoromycetidae</taxon>
        <taxon>Lecanorales</taxon>
        <taxon>Lecanorineae</taxon>
        <taxon>Stereocaulaceae</taxon>
        <taxon>Lepraria</taxon>
    </lineage>
</organism>
<dbReference type="InterPro" id="IPR017137">
    <property type="entry name" value="Arg-tRNA-P_Trfase_1_euk"/>
</dbReference>
<sequence length="459" mass="52937">MQARSSPAADDCLSFLTPTGYGKSSCGYCKSNKRQLSSASYGATSSSVRPSHYQILVDLGWRRSGTYYYKPDNAHSCCPHYTIRLDATAFDPRRDQRQAINKWSKYILGTDYIHLAARFCPKTREEKKRRKNVFDVCKAVHEPEYQQVKRPIDTRTEKPIEPAHKLEVTLGPDNFTEEKYKLFENYQRAVHHEEPNKISKSGFKRFLCSGLERSTLVVDGKENKIGSYHQCYRLDGKLVAMGVLDLLPHCVSSVYLIYDNDVNDWNFGKLSALREIALALEGGYRYYYMGYYIHSCIKMRYKGTFRPQYLLDPHTNTWNPLDADMLQHLSSRTWVSMSIERYLQTPEFQQKLDVNPVKYQTALEYINATNENDNPDTHKSARTVFEAHMPGAMTLDEVREQIDLDHWKVKIEERIFELEDLVSWGEHDVSEPRSLEGVVSELAACIGPELVQNTILSFG</sequence>
<evidence type="ECO:0000256" key="3">
    <source>
        <dbReference type="ARBA" id="ARBA00022786"/>
    </source>
</evidence>
<reference evidence="8 9" key="1">
    <citation type="submission" date="2024-09" db="EMBL/GenBank/DDBJ databases">
        <title>Rethinking Asexuality: The Enigmatic Case of Functional Sexual Genes in Lepraria (Stereocaulaceae).</title>
        <authorList>
            <person name="Doellman M."/>
            <person name="Sun Y."/>
            <person name="Barcenas-Pena A."/>
            <person name="Lumbsch H.T."/>
            <person name="Grewe F."/>
        </authorList>
    </citation>
    <scope>NUCLEOTIDE SEQUENCE [LARGE SCALE GENOMIC DNA]</scope>
    <source>
        <strain evidence="8 9">Grewe 0041</strain>
    </source>
</reference>
<dbReference type="InterPro" id="IPR030700">
    <property type="entry name" value="N-end_Aminoacyl_Trfase"/>
</dbReference>
<dbReference type="SUPFAM" id="SSF55729">
    <property type="entry name" value="Acyl-CoA N-acyltransferases (Nat)"/>
    <property type="match status" value="1"/>
</dbReference>
<dbReference type="Pfam" id="PF04377">
    <property type="entry name" value="ATE_C"/>
    <property type="match status" value="1"/>
</dbReference>
<evidence type="ECO:0000313" key="8">
    <source>
        <dbReference type="EMBL" id="KAL2055478.1"/>
    </source>
</evidence>
<dbReference type="PANTHER" id="PTHR21367:SF1">
    <property type="entry name" value="ARGINYL-TRNA--PROTEIN TRANSFERASE 1"/>
    <property type="match status" value="1"/>
</dbReference>
<gene>
    <name evidence="8" type="ORF">ABVK25_004286</name>
</gene>
<name>A0ABR4BHQ2_9LECA</name>
<dbReference type="InterPro" id="IPR016181">
    <property type="entry name" value="Acyl_CoA_acyltransferase"/>
</dbReference>
<feature type="domain" description="N-end rule aminoacyl transferase C-terminal" evidence="7">
    <location>
        <begin position="178"/>
        <end position="312"/>
    </location>
</feature>
<comment type="similarity">
    <text evidence="1 5">Belongs to the R-transferase family.</text>
</comment>
<evidence type="ECO:0000313" key="9">
    <source>
        <dbReference type="Proteomes" id="UP001590951"/>
    </source>
</evidence>
<dbReference type="Pfam" id="PF04376">
    <property type="entry name" value="ATE_N"/>
    <property type="match status" value="1"/>
</dbReference>
<evidence type="ECO:0000259" key="6">
    <source>
        <dbReference type="Pfam" id="PF04376"/>
    </source>
</evidence>
<dbReference type="EMBL" id="JBHFEH010000011">
    <property type="protein sequence ID" value="KAL2055478.1"/>
    <property type="molecule type" value="Genomic_DNA"/>
</dbReference>
<dbReference type="InterPro" id="IPR007471">
    <property type="entry name" value="N-end_Aminoacyl_Trfase_N"/>
</dbReference>
<evidence type="ECO:0000256" key="5">
    <source>
        <dbReference type="PIRNR" id="PIRNR037207"/>
    </source>
</evidence>
<evidence type="ECO:0000259" key="7">
    <source>
        <dbReference type="Pfam" id="PF04377"/>
    </source>
</evidence>
<evidence type="ECO:0000256" key="4">
    <source>
        <dbReference type="ARBA" id="ARBA00023315"/>
    </source>
</evidence>
<dbReference type="PANTHER" id="PTHR21367">
    <property type="entry name" value="ARGININE-TRNA-PROTEIN TRANSFERASE 1"/>
    <property type="match status" value="1"/>
</dbReference>
<evidence type="ECO:0000256" key="2">
    <source>
        <dbReference type="ARBA" id="ARBA00022679"/>
    </source>
</evidence>
<accession>A0ABR4BHQ2</accession>
<dbReference type="EC" id="2.3.2.8" evidence="5"/>
<protein>
    <recommendedName>
        <fullName evidence="5">Arginyl-tRNA--protein transferase 1</fullName>
        <shortName evidence="5">Arginyltransferase 1</shortName>
        <shortName evidence="5">R-transferase 1</shortName>
        <ecNumber evidence="5">2.3.2.8</ecNumber>
    </recommendedName>
    <alternativeName>
        <fullName evidence="5">Arginine-tRNA--protein transferase 1</fullName>
    </alternativeName>
</protein>
<feature type="domain" description="N-end aminoacyl transferase N-terminal" evidence="6">
    <location>
        <begin position="24"/>
        <end position="98"/>
    </location>
</feature>
<keyword evidence="2 5" id="KW-0808">Transferase</keyword>
<keyword evidence="4 5" id="KW-0012">Acyltransferase</keyword>